<sequence>MTIKILAVAATLAISVTSVYAASDSAVAYTVSENEDIETIAGTYDISVEDILVTNGKTAEEIEVGSVIYIPPVHATGRYNPDKGTYKVAKGDDLYAISNRFGTSVASIEELNGMKGNEIKAGATIKIPQ</sequence>
<dbReference type="EMBL" id="AFWV01000006">
    <property type="protein sequence ID" value="EGV18678.1"/>
    <property type="molecule type" value="Genomic_DNA"/>
</dbReference>
<feature type="chain" id="PRO_5003388538" evidence="1">
    <location>
        <begin position="22"/>
        <end position="129"/>
    </location>
</feature>
<dbReference type="CDD" id="cd00118">
    <property type="entry name" value="LysM"/>
    <property type="match status" value="2"/>
</dbReference>
<dbReference type="SMART" id="SM00257">
    <property type="entry name" value="LysM"/>
    <property type="match status" value="2"/>
</dbReference>
<dbReference type="RefSeq" id="WP_007192971.1">
    <property type="nucleotide sequence ID" value="NZ_AFWV01000006.1"/>
</dbReference>
<dbReference type="STRING" id="768671.ThimaDRAFT_2096"/>
<dbReference type="Proteomes" id="UP000005459">
    <property type="component" value="Unassembled WGS sequence"/>
</dbReference>
<protein>
    <submittedName>
        <fullName evidence="3">Peptidoglycan-binding lysin domain protein</fullName>
    </submittedName>
</protein>
<feature type="signal peptide" evidence="1">
    <location>
        <begin position="1"/>
        <end position="21"/>
    </location>
</feature>
<organism evidence="3 4">
    <name type="scientific">Thiocapsa marina 5811</name>
    <dbReference type="NCBI Taxonomy" id="768671"/>
    <lineage>
        <taxon>Bacteria</taxon>
        <taxon>Pseudomonadati</taxon>
        <taxon>Pseudomonadota</taxon>
        <taxon>Gammaproteobacteria</taxon>
        <taxon>Chromatiales</taxon>
        <taxon>Chromatiaceae</taxon>
        <taxon>Thiocapsa</taxon>
    </lineage>
</organism>
<evidence type="ECO:0000259" key="2">
    <source>
        <dbReference type="PROSITE" id="PS51782"/>
    </source>
</evidence>
<dbReference type="Pfam" id="PF01476">
    <property type="entry name" value="LysM"/>
    <property type="match status" value="2"/>
</dbReference>
<dbReference type="InterPro" id="IPR036779">
    <property type="entry name" value="LysM_dom_sf"/>
</dbReference>
<proteinExistence type="predicted"/>
<reference evidence="3 4" key="1">
    <citation type="submission" date="2011-06" db="EMBL/GenBank/DDBJ databases">
        <title>The draft genome of Thiocapsa marina 5811.</title>
        <authorList>
            <consortium name="US DOE Joint Genome Institute (JGI-PGF)"/>
            <person name="Lucas S."/>
            <person name="Han J."/>
            <person name="Cheng J.-F."/>
            <person name="Goodwin L."/>
            <person name="Pitluck S."/>
            <person name="Peters L."/>
            <person name="Land M.L."/>
            <person name="Hauser L."/>
            <person name="Vogl K."/>
            <person name="Liu Z."/>
            <person name="Imhoff J."/>
            <person name="Thiel V."/>
            <person name="Frigaard N.-U."/>
            <person name="Bryant D."/>
            <person name="Woyke T.J."/>
        </authorList>
    </citation>
    <scope>NUCLEOTIDE SEQUENCE [LARGE SCALE GENOMIC DNA]</scope>
    <source>
        <strain evidence="3 4">5811</strain>
    </source>
</reference>
<dbReference type="SUPFAM" id="SSF54106">
    <property type="entry name" value="LysM domain"/>
    <property type="match status" value="2"/>
</dbReference>
<dbReference type="OrthoDB" id="9808890at2"/>
<dbReference type="GO" id="GO:0008932">
    <property type="term" value="F:lytic endotransglycosylase activity"/>
    <property type="evidence" value="ECO:0007669"/>
    <property type="project" value="TreeGrafter"/>
</dbReference>
<dbReference type="AlphaFoldDB" id="F9UB60"/>
<evidence type="ECO:0000313" key="3">
    <source>
        <dbReference type="EMBL" id="EGV18678.1"/>
    </source>
</evidence>
<name>F9UB60_9GAMM</name>
<dbReference type="Gene3D" id="3.10.350.10">
    <property type="entry name" value="LysM domain"/>
    <property type="match status" value="2"/>
</dbReference>
<dbReference type="PANTHER" id="PTHR33734">
    <property type="entry name" value="LYSM DOMAIN-CONTAINING GPI-ANCHORED PROTEIN 2"/>
    <property type="match status" value="1"/>
</dbReference>
<dbReference type="eggNOG" id="COG1388">
    <property type="taxonomic scope" value="Bacteria"/>
</dbReference>
<dbReference type="PANTHER" id="PTHR33734:SF22">
    <property type="entry name" value="MEMBRANE-BOUND LYTIC MUREIN TRANSGLYCOSYLASE D"/>
    <property type="match status" value="1"/>
</dbReference>
<evidence type="ECO:0000256" key="1">
    <source>
        <dbReference type="SAM" id="SignalP"/>
    </source>
</evidence>
<gene>
    <name evidence="3" type="ORF">ThimaDRAFT_2096</name>
</gene>
<keyword evidence="1" id="KW-0732">Signal</keyword>
<dbReference type="PROSITE" id="PS51782">
    <property type="entry name" value="LYSM"/>
    <property type="match status" value="1"/>
</dbReference>
<keyword evidence="4" id="KW-1185">Reference proteome</keyword>
<evidence type="ECO:0000313" key="4">
    <source>
        <dbReference type="Proteomes" id="UP000005459"/>
    </source>
</evidence>
<dbReference type="InterPro" id="IPR018392">
    <property type="entry name" value="LysM"/>
</dbReference>
<feature type="domain" description="LysM" evidence="2">
    <location>
        <begin position="84"/>
        <end position="127"/>
    </location>
</feature>
<accession>F9UB60</accession>